<dbReference type="EMBL" id="BABT02000240">
    <property type="protein sequence ID" value="GAA99799.1"/>
    <property type="molecule type" value="Genomic_DNA"/>
</dbReference>
<dbReference type="RefSeq" id="XP_014570381.1">
    <property type="nucleotide sequence ID" value="XM_014714895.1"/>
</dbReference>
<gene>
    <name evidence="2" type="primary">Mo06502</name>
    <name evidence="2" type="ORF">E5Q_06502</name>
</gene>
<evidence type="ECO:0000313" key="3">
    <source>
        <dbReference type="Proteomes" id="UP000009131"/>
    </source>
</evidence>
<proteinExistence type="predicted"/>
<reference evidence="2 3" key="1">
    <citation type="journal article" date="2011" name="J. Gen. Appl. Microbiol.">
        <title>Draft genome sequencing of the enigmatic basidiomycete Mixia osmundae.</title>
        <authorList>
            <person name="Nishida H."/>
            <person name="Nagatsuka Y."/>
            <person name="Sugiyama J."/>
        </authorList>
    </citation>
    <scope>NUCLEOTIDE SEQUENCE [LARGE SCALE GENOMIC DNA]</scope>
    <source>
        <strain evidence="3">CBS 9802 / IAM 14324 / JCM 22182 / KY 12970</strain>
    </source>
</reference>
<dbReference type="HOGENOM" id="CLU_214585_0_0_1"/>
<keyword evidence="1" id="KW-0732">Signal</keyword>
<feature type="chain" id="PRO_5009955899" evidence="1">
    <location>
        <begin position="25"/>
        <end position="52"/>
    </location>
</feature>
<name>G7EAD9_MIXOS</name>
<dbReference type="Proteomes" id="UP000009131">
    <property type="component" value="Unassembled WGS sequence"/>
</dbReference>
<dbReference type="InParanoid" id="G7EAD9"/>
<organism evidence="2 3">
    <name type="scientific">Mixia osmundae (strain CBS 9802 / IAM 14324 / JCM 22182 / KY 12970)</name>
    <dbReference type="NCBI Taxonomy" id="764103"/>
    <lineage>
        <taxon>Eukaryota</taxon>
        <taxon>Fungi</taxon>
        <taxon>Dikarya</taxon>
        <taxon>Basidiomycota</taxon>
        <taxon>Pucciniomycotina</taxon>
        <taxon>Mixiomycetes</taxon>
        <taxon>Mixiales</taxon>
        <taxon>Mixiaceae</taxon>
        <taxon>Mixia</taxon>
    </lineage>
</organism>
<sequence>MSKIATAICIAFACLAMASPTAQSQAIGADNSSGEGGCTRMSNGGWRCVPSK</sequence>
<protein>
    <submittedName>
        <fullName evidence="2">Uncharacterized protein</fullName>
    </submittedName>
</protein>
<evidence type="ECO:0000256" key="1">
    <source>
        <dbReference type="SAM" id="SignalP"/>
    </source>
</evidence>
<evidence type="ECO:0000313" key="2">
    <source>
        <dbReference type="EMBL" id="GAA99799.1"/>
    </source>
</evidence>
<feature type="signal peptide" evidence="1">
    <location>
        <begin position="1"/>
        <end position="24"/>
    </location>
</feature>
<accession>G7EAD9</accession>
<keyword evidence="3" id="KW-1185">Reference proteome</keyword>
<reference evidence="2 3" key="2">
    <citation type="journal article" date="2012" name="Open Biol.">
        <title>Characteristics of nucleosomes and linker DNA regions on the genome of the basidiomycete Mixia osmundae revealed by mono- and dinucleosome mapping.</title>
        <authorList>
            <person name="Nishida H."/>
            <person name="Kondo S."/>
            <person name="Matsumoto T."/>
            <person name="Suzuki Y."/>
            <person name="Yoshikawa H."/>
            <person name="Taylor T.D."/>
            <person name="Sugiyama J."/>
        </authorList>
    </citation>
    <scope>NUCLEOTIDE SEQUENCE [LARGE SCALE GENOMIC DNA]</scope>
    <source>
        <strain evidence="3">CBS 9802 / IAM 14324 / JCM 22182 / KY 12970</strain>
    </source>
</reference>
<dbReference type="AlphaFoldDB" id="G7EAD9"/>
<comment type="caution">
    <text evidence="2">The sequence shown here is derived from an EMBL/GenBank/DDBJ whole genome shotgun (WGS) entry which is preliminary data.</text>
</comment>